<dbReference type="InterPro" id="IPR019546">
    <property type="entry name" value="TAT_signal_bac_arc"/>
</dbReference>
<feature type="transmembrane region" description="Helical" evidence="1">
    <location>
        <begin position="20"/>
        <end position="38"/>
    </location>
</feature>
<dbReference type="PROSITE" id="PS51318">
    <property type="entry name" value="TAT"/>
    <property type="match status" value="1"/>
</dbReference>
<evidence type="ECO:0000313" key="3">
    <source>
        <dbReference type="Proteomes" id="UP000503540"/>
    </source>
</evidence>
<proteinExistence type="predicted"/>
<sequence>MPNMGGTDMPPAEERFGRRSFLTASAVMTGAAMTGLLGSTMDFARKMGATTVARNFDTAVGITPDPTDGRFRIWR</sequence>
<dbReference type="Proteomes" id="UP000503540">
    <property type="component" value="Chromosome"/>
</dbReference>
<organism evidence="2 3">
    <name type="scientific">Nocardia arthritidis</name>
    <dbReference type="NCBI Taxonomy" id="228602"/>
    <lineage>
        <taxon>Bacteria</taxon>
        <taxon>Bacillati</taxon>
        <taxon>Actinomycetota</taxon>
        <taxon>Actinomycetes</taxon>
        <taxon>Mycobacteriales</taxon>
        <taxon>Nocardiaceae</taxon>
        <taxon>Nocardia</taxon>
    </lineage>
</organism>
<keyword evidence="1" id="KW-0812">Transmembrane</keyword>
<evidence type="ECO:0000256" key="1">
    <source>
        <dbReference type="SAM" id="Phobius"/>
    </source>
</evidence>
<accession>A0A6G9YLV3</accession>
<gene>
    <name evidence="2" type="ORF">F5544_32100</name>
</gene>
<dbReference type="NCBIfam" id="TIGR01409">
    <property type="entry name" value="TAT_signal_seq"/>
    <property type="match status" value="1"/>
</dbReference>
<evidence type="ECO:0000313" key="2">
    <source>
        <dbReference type="EMBL" id="QIS14259.1"/>
    </source>
</evidence>
<protein>
    <submittedName>
        <fullName evidence="2">Twin-arginine translocation signal domain-containing protein</fullName>
    </submittedName>
</protein>
<dbReference type="AlphaFoldDB" id="A0A6G9YLV3"/>
<dbReference type="InterPro" id="IPR006311">
    <property type="entry name" value="TAT_signal"/>
</dbReference>
<reference evidence="2 3" key="1">
    <citation type="journal article" date="2019" name="ACS Chem. Biol.">
        <title>Identification and Mobilization of a Cryptic Antibiotic Biosynthesis Gene Locus from a Human-Pathogenic Nocardia Isolate.</title>
        <authorList>
            <person name="Herisse M."/>
            <person name="Ishida K."/>
            <person name="Porter J.L."/>
            <person name="Howden B."/>
            <person name="Hertweck C."/>
            <person name="Stinear T.P."/>
            <person name="Pidot S.J."/>
        </authorList>
    </citation>
    <scope>NUCLEOTIDE SEQUENCE [LARGE SCALE GENOMIC DNA]</scope>
    <source>
        <strain evidence="2 3">AUSMDU00012717</strain>
    </source>
</reference>
<dbReference type="EMBL" id="CP046172">
    <property type="protein sequence ID" value="QIS14259.1"/>
    <property type="molecule type" value="Genomic_DNA"/>
</dbReference>
<name>A0A6G9YLV3_9NOCA</name>
<keyword evidence="1" id="KW-1133">Transmembrane helix</keyword>
<keyword evidence="3" id="KW-1185">Reference proteome</keyword>
<keyword evidence="1" id="KW-0472">Membrane</keyword>
<dbReference type="KEGG" id="nah:F5544_32100"/>